<protein>
    <submittedName>
        <fullName evidence="1">Uncharacterized protein</fullName>
    </submittedName>
</protein>
<organism evidence="1 2">
    <name type="scientific">Parabacteroides johnsonii DSM 18315</name>
    <dbReference type="NCBI Taxonomy" id="537006"/>
    <lineage>
        <taxon>Bacteria</taxon>
        <taxon>Pseudomonadati</taxon>
        <taxon>Bacteroidota</taxon>
        <taxon>Bacteroidia</taxon>
        <taxon>Bacteroidales</taxon>
        <taxon>Tannerellaceae</taxon>
        <taxon>Parabacteroides</taxon>
    </lineage>
</organism>
<dbReference type="AlphaFoldDB" id="B7BFC9"/>
<evidence type="ECO:0000313" key="2">
    <source>
        <dbReference type="Proteomes" id="UP000005510"/>
    </source>
</evidence>
<dbReference type="EMBL" id="ABYH01000382">
    <property type="protein sequence ID" value="EEC94880.1"/>
    <property type="molecule type" value="Genomic_DNA"/>
</dbReference>
<reference evidence="1 2" key="2">
    <citation type="submission" date="2008-10" db="EMBL/GenBank/DDBJ databases">
        <authorList>
            <person name="Fulton L."/>
            <person name="Clifton S."/>
            <person name="Fulton B."/>
            <person name="Xu J."/>
            <person name="Minx P."/>
            <person name="Pepin K.H."/>
            <person name="Johnson M."/>
            <person name="Bhonagiri V."/>
            <person name="Nash W.E."/>
            <person name="Mardis E.R."/>
            <person name="Wilson R.K."/>
        </authorList>
    </citation>
    <scope>NUCLEOTIDE SEQUENCE [LARGE SCALE GENOMIC DNA]</scope>
    <source>
        <strain evidence="1 2">DSM 18315</strain>
    </source>
</reference>
<dbReference type="Proteomes" id="UP000005510">
    <property type="component" value="Unassembled WGS sequence"/>
</dbReference>
<reference evidence="1 2" key="1">
    <citation type="submission" date="2008-10" db="EMBL/GenBank/DDBJ databases">
        <title>Draft genome sequence of Parabacteroides johnsonii (DSM 18315).</title>
        <authorList>
            <person name="Sudarsanam P."/>
            <person name="Ley R."/>
            <person name="Guruge J."/>
            <person name="Turnbaugh P.J."/>
            <person name="Mahowald M."/>
            <person name="Liep D."/>
            <person name="Gordon J."/>
        </authorList>
    </citation>
    <scope>NUCLEOTIDE SEQUENCE [LARGE SCALE GENOMIC DNA]</scope>
    <source>
        <strain evidence="1 2">DSM 18315</strain>
    </source>
</reference>
<proteinExistence type="predicted"/>
<dbReference type="STRING" id="537006.PRABACTJOHN_03758"/>
<gene>
    <name evidence="1" type="ORF">PRABACTJOHN_03758</name>
</gene>
<dbReference type="RefSeq" id="WP_008152206.1">
    <property type="nucleotide sequence ID" value="NZ_CP102285.1"/>
</dbReference>
<name>B7BFC9_9BACT</name>
<dbReference type="GeneID" id="93406686"/>
<accession>B7BFC9</accession>
<evidence type="ECO:0000313" key="1">
    <source>
        <dbReference type="EMBL" id="EEC94880.1"/>
    </source>
</evidence>
<dbReference type="HOGENOM" id="CLU_1561428_0_0_10"/>
<sequence length="171" mass="20222">MVAIVDFTSDISIFACKVFEALYKEDRLKTLYDAGLYMNTGWPIDEGYESFIGFEKLEKNTLSGTNIEKTIFSLDSMFGCSLNDKEFKEFLQNKDTWYKQFENQENIYILNKLPHYMCKHNWSETYEHFPDGTLKNPCIQDLEYMVNTYYKQFSIVKKLIDGTYHYGMIIS</sequence>
<comment type="caution">
    <text evidence="1">The sequence shown here is derived from an EMBL/GenBank/DDBJ whole genome shotgun (WGS) entry which is preliminary data.</text>
</comment>